<proteinExistence type="predicted"/>
<keyword evidence="2" id="KW-1185">Reference proteome</keyword>
<protein>
    <submittedName>
        <fullName evidence="1">Uncharacterized protein</fullName>
    </submittedName>
</protein>
<dbReference type="EMBL" id="CACVKT020001737">
    <property type="protein sequence ID" value="CAC5370829.1"/>
    <property type="molecule type" value="Genomic_DNA"/>
</dbReference>
<evidence type="ECO:0000313" key="2">
    <source>
        <dbReference type="Proteomes" id="UP000507470"/>
    </source>
</evidence>
<dbReference type="AlphaFoldDB" id="A0A6J8AMR1"/>
<reference evidence="1 2" key="1">
    <citation type="submission" date="2020-06" db="EMBL/GenBank/DDBJ databases">
        <authorList>
            <person name="Li R."/>
            <person name="Bekaert M."/>
        </authorList>
    </citation>
    <scope>NUCLEOTIDE SEQUENCE [LARGE SCALE GENOMIC DNA]</scope>
    <source>
        <strain evidence="2">wild</strain>
    </source>
</reference>
<evidence type="ECO:0000313" key="1">
    <source>
        <dbReference type="EMBL" id="CAC5370829.1"/>
    </source>
</evidence>
<gene>
    <name evidence="1" type="ORF">MCOR_9508</name>
</gene>
<name>A0A6J8AMR1_MYTCO</name>
<dbReference type="Proteomes" id="UP000507470">
    <property type="component" value="Unassembled WGS sequence"/>
</dbReference>
<accession>A0A6J8AMR1</accession>
<sequence>MDDKIIVHATISPKVNHQITKHNARPIRGNQRQKLRKLFKSGEKPLKYYLEEMKKTPMNEKIAGNFFNFGNTTRTLQEIATDIQTNKLRMNLKLWLNYLLSYEEKLRSVLEVFDRVGKEIEITENHIRLALNDLHTLYGLHSLQQNDAYEFTATGIEHFMGLLERTV</sequence>
<organism evidence="1 2">
    <name type="scientific">Mytilus coruscus</name>
    <name type="common">Sea mussel</name>
    <dbReference type="NCBI Taxonomy" id="42192"/>
    <lineage>
        <taxon>Eukaryota</taxon>
        <taxon>Metazoa</taxon>
        <taxon>Spiralia</taxon>
        <taxon>Lophotrochozoa</taxon>
        <taxon>Mollusca</taxon>
        <taxon>Bivalvia</taxon>
        <taxon>Autobranchia</taxon>
        <taxon>Pteriomorphia</taxon>
        <taxon>Mytilida</taxon>
        <taxon>Mytiloidea</taxon>
        <taxon>Mytilidae</taxon>
        <taxon>Mytilinae</taxon>
        <taxon>Mytilus</taxon>
    </lineage>
</organism>